<accession>A0A6I6MS58</accession>
<evidence type="ECO:0000313" key="2">
    <source>
        <dbReference type="EMBL" id="QGZ93973.1"/>
    </source>
</evidence>
<keyword evidence="3" id="KW-1185">Reference proteome</keyword>
<organism evidence="2 3">
    <name type="scientific">Terricaulis silvestris</name>
    <dbReference type="NCBI Taxonomy" id="2686094"/>
    <lineage>
        <taxon>Bacteria</taxon>
        <taxon>Pseudomonadati</taxon>
        <taxon>Pseudomonadota</taxon>
        <taxon>Alphaproteobacteria</taxon>
        <taxon>Caulobacterales</taxon>
        <taxon>Caulobacteraceae</taxon>
        <taxon>Terricaulis</taxon>
    </lineage>
</organism>
<feature type="transmembrane region" description="Helical" evidence="1">
    <location>
        <begin position="46"/>
        <end position="70"/>
    </location>
</feature>
<dbReference type="Proteomes" id="UP000431269">
    <property type="component" value="Chromosome"/>
</dbReference>
<sequence>MIVYVLYLLSIPSFALFALVGVIVALAGRDGAGPLARSHLDDQVRVWFVAFWWAIGLAVIALVGWITVFIGIGILILWLVAIVGFIVMVWFTVKSFLGLLALLDGRPR</sequence>
<keyword evidence="1" id="KW-1133">Transmembrane helix</keyword>
<feature type="transmembrane region" description="Helical" evidence="1">
    <location>
        <begin position="6"/>
        <end position="26"/>
    </location>
</feature>
<protein>
    <submittedName>
        <fullName evidence="2">Putative membrane protein</fullName>
    </submittedName>
</protein>
<proteinExistence type="predicted"/>
<keyword evidence="1" id="KW-0472">Membrane</keyword>
<dbReference type="AlphaFoldDB" id="A0A6I6MS58"/>
<reference evidence="3" key="1">
    <citation type="submission" date="2019-12" db="EMBL/GenBank/DDBJ databases">
        <title>Complete genome of Terracaulis silvestris 0127_4.</title>
        <authorList>
            <person name="Vieira S."/>
            <person name="Riedel T."/>
            <person name="Sproer C."/>
            <person name="Pascual J."/>
            <person name="Boedeker C."/>
            <person name="Overmann J."/>
        </authorList>
    </citation>
    <scope>NUCLEOTIDE SEQUENCE [LARGE SCALE GENOMIC DNA]</scope>
    <source>
        <strain evidence="3">0127_4</strain>
    </source>
</reference>
<dbReference type="KEGG" id="tsv:DSM104635_00788"/>
<gene>
    <name evidence="2" type="ORF">DSM104635_00788</name>
</gene>
<evidence type="ECO:0000256" key="1">
    <source>
        <dbReference type="SAM" id="Phobius"/>
    </source>
</evidence>
<feature type="transmembrane region" description="Helical" evidence="1">
    <location>
        <begin position="76"/>
        <end position="103"/>
    </location>
</feature>
<dbReference type="EMBL" id="CP047045">
    <property type="protein sequence ID" value="QGZ93973.1"/>
    <property type="molecule type" value="Genomic_DNA"/>
</dbReference>
<name>A0A6I6MS58_9CAUL</name>
<keyword evidence="1" id="KW-0812">Transmembrane</keyword>
<evidence type="ECO:0000313" key="3">
    <source>
        <dbReference type="Proteomes" id="UP000431269"/>
    </source>
</evidence>